<evidence type="ECO:0000256" key="4">
    <source>
        <dbReference type="SAM" id="SignalP"/>
    </source>
</evidence>
<feature type="signal peptide" evidence="4">
    <location>
        <begin position="1"/>
        <end position="17"/>
    </location>
</feature>
<evidence type="ECO:0000256" key="3">
    <source>
        <dbReference type="PROSITE-ProRule" id="PRU00221"/>
    </source>
</evidence>
<dbReference type="EMBL" id="CP036273">
    <property type="protein sequence ID" value="QDU23976.1"/>
    <property type="molecule type" value="Genomic_DNA"/>
</dbReference>
<feature type="chain" id="PRO_5022233873" evidence="4">
    <location>
        <begin position="18"/>
        <end position="447"/>
    </location>
</feature>
<protein>
    <submittedName>
        <fullName evidence="5">WD domain, G-beta repeat</fullName>
    </submittedName>
</protein>
<reference evidence="5 6" key="1">
    <citation type="submission" date="2019-02" db="EMBL/GenBank/DDBJ databases">
        <title>Deep-cultivation of Planctomycetes and their phenomic and genomic characterization uncovers novel biology.</title>
        <authorList>
            <person name="Wiegand S."/>
            <person name="Jogler M."/>
            <person name="Boedeker C."/>
            <person name="Pinto D."/>
            <person name="Vollmers J."/>
            <person name="Rivas-Marin E."/>
            <person name="Kohn T."/>
            <person name="Peeters S.H."/>
            <person name="Heuer A."/>
            <person name="Rast P."/>
            <person name="Oberbeckmann S."/>
            <person name="Bunk B."/>
            <person name="Jeske O."/>
            <person name="Meyerdierks A."/>
            <person name="Storesund J.E."/>
            <person name="Kallscheuer N."/>
            <person name="Luecker S."/>
            <person name="Lage O.M."/>
            <person name="Pohl T."/>
            <person name="Merkel B.J."/>
            <person name="Hornburger P."/>
            <person name="Mueller R.-W."/>
            <person name="Bruemmer F."/>
            <person name="Labrenz M."/>
            <person name="Spormann A.M."/>
            <person name="Op den Camp H."/>
            <person name="Overmann J."/>
            <person name="Amann R."/>
            <person name="Jetten M.S.M."/>
            <person name="Mascher T."/>
            <person name="Medema M.H."/>
            <person name="Devos D.P."/>
            <person name="Kaster A.-K."/>
            <person name="Ovreas L."/>
            <person name="Rohde M."/>
            <person name="Galperin M.Y."/>
            <person name="Jogler C."/>
        </authorList>
    </citation>
    <scope>NUCLEOTIDE SEQUENCE [LARGE SCALE GENOMIC DNA]</scope>
    <source>
        <strain evidence="5 6">ETA_A1</strain>
    </source>
</reference>
<dbReference type="KEGG" id="uli:ETAA1_59870"/>
<dbReference type="PROSITE" id="PS50294">
    <property type="entry name" value="WD_REPEATS_REGION"/>
    <property type="match status" value="2"/>
</dbReference>
<evidence type="ECO:0000256" key="1">
    <source>
        <dbReference type="ARBA" id="ARBA00022574"/>
    </source>
</evidence>
<dbReference type="PROSITE" id="PS50082">
    <property type="entry name" value="WD_REPEATS_2"/>
    <property type="match status" value="2"/>
</dbReference>
<dbReference type="PANTHER" id="PTHR19879:SF9">
    <property type="entry name" value="TRANSCRIPTION INITIATION FACTOR TFIID SUBUNIT 5"/>
    <property type="match status" value="1"/>
</dbReference>
<dbReference type="PROSITE" id="PS00678">
    <property type="entry name" value="WD_REPEATS_1"/>
    <property type="match status" value="2"/>
</dbReference>
<dbReference type="AlphaFoldDB" id="A0A517Y2F9"/>
<accession>A0A517Y2F9</accession>
<dbReference type="InterPro" id="IPR019775">
    <property type="entry name" value="WD40_repeat_CS"/>
</dbReference>
<keyword evidence="1 3" id="KW-0853">WD repeat</keyword>
<dbReference type="OrthoDB" id="277950at2"/>
<sequence precursor="true">MRRLCLLALLLAAPARAADLPPGAARRLGDAHFRAGGPVAELVFSADGTELVSHVAAAAGDRVTVWDATTGERLRTGVPPRTAGARVRWGASSIPGTDLGVVIGPDGTAVVRDFAAKQDRARLAGHAARVTAVAASPDGKRLATGSADGLIRTWDARTFRPLSAPVGHLGPVRTVEVSPDGRLALTVGTDRSARVWDIGTGREVRVFALDEGGAATFTPDGAGLKVRTAERVLTRDILTGLETVRTDVPTVDPLTPLRAVTPAALALSPDARVVAVGRPGGELDLIETATLGVRRRLAGPGAPCRDAAFTPDGSRLLTAGPGAGVLVWPVRIRDLPLTAELKRETSAARLWDRLGSPDAAVAYGAIARLALEPTAAAKMARLRVGGAADALTEARAVELLETLDTTEARALLRELSAAGTRSAARALARLGAPPPAGDIRTTGGTLP</sequence>
<proteinExistence type="predicted"/>
<dbReference type="InterPro" id="IPR015943">
    <property type="entry name" value="WD40/YVTN_repeat-like_dom_sf"/>
</dbReference>
<dbReference type="Gene3D" id="2.130.10.10">
    <property type="entry name" value="YVTN repeat-like/Quinoprotein amine dehydrogenase"/>
    <property type="match status" value="2"/>
</dbReference>
<keyword evidence="6" id="KW-1185">Reference proteome</keyword>
<evidence type="ECO:0000313" key="5">
    <source>
        <dbReference type="EMBL" id="QDU23976.1"/>
    </source>
</evidence>
<dbReference type="Pfam" id="PF00400">
    <property type="entry name" value="WD40"/>
    <property type="match status" value="2"/>
</dbReference>
<evidence type="ECO:0000256" key="2">
    <source>
        <dbReference type="ARBA" id="ARBA00022737"/>
    </source>
</evidence>
<dbReference type="SMART" id="SM00320">
    <property type="entry name" value="WD40"/>
    <property type="match status" value="3"/>
</dbReference>
<dbReference type="InterPro" id="IPR011044">
    <property type="entry name" value="Quino_amine_DH_bsu"/>
</dbReference>
<dbReference type="RefSeq" id="WP_145244175.1">
    <property type="nucleotide sequence ID" value="NZ_CP036273.1"/>
</dbReference>
<feature type="repeat" description="WD" evidence="3">
    <location>
        <begin position="165"/>
        <end position="206"/>
    </location>
</feature>
<feature type="repeat" description="WD" evidence="3">
    <location>
        <begin position="123"/>
        <end position="164"/>
    </location>
</feature>
<dbReference type="Proteomes" id="UP000319576">
    <property type="component" value="Chromosome"/>
</dbReference>
<keyword evidence="4" id="KW-0732">Signal</keyword>
<dbReference type="PANTHER" id="PTHR19879">
    <property type="entry name" value="TRANSCRIPTION INITIATION FACTOR TFIID"/>
    <property type="match status" value="1"/>
</dbReference>
<gene>
    <name evidence="5" type="ORF">ETAA1_59870</name>
</gene>
<evidence type="ECO:0000313" key="6">
    <source>
        <dbReference type="Proteomes" id="UP000319576"/>
    </source>
</evidence>
<organism evidence="5 6">
    <name type="scientific">Urbifossiella limnaea</name>
    <dbReference type="NCBI Taxonomy" id="2528023"/>
    <lineage>
        <taxon>Bacteria</taxon>
        <taxon>Pseudomonadati</taxon>
        <taxon>Planctomycetota</taxon>
        <taxon>Planctomycetia</taxon>
        <taxon>Gemmatales</taxon>
        <taxon>Gemmataceae</taxon>
        <taxon>Urbifossiella</taxon>
    </lineage>
</organism>
<keyword evidence="2" id="KW-0677">Repeat</keyword>
<name>A0A517Y2F9_9BACT</name>
<dbReference type="SUPFAM" id="SSF50969">
    <property type="entry name" value="YVTN repeat-like/Quinoprotein amine dehydrogenase"/>
    <property type="match status" value="1"/>
</dbReference>
<dbReference type="InterPro" id="IPR001680">
    <property type="entry name" value="WD40_rpt"/>
</dbReference>